<accession>A0A6C0C5U8</accession>
<name>A0A6C0C5U8_9ZZZZ</name>
<protein>
    <submittedName>
        <fullName evidence="1">Uncharacterized protein</fullName>
    </submittedName>
</protein>
<dbReference type="EMBL" id="MN739334">
    <property type="protein sequence ID" value="QHS99018.1"/>
    <property type="molecule type" value="Genomic_DNA"/>
</dbReference>
<evidence type="ECO:0000313" key="1">
    <source>
        <dbReference type="EMBL" id="QHS99018.1"/>
    </source>
</evidence>
<dbReference type="AlphaFoldDB" id="A0A6C0C5U8"/>
<reference evidence="1" key="1">
    <citation type="journal article" date="2020" name="Nature">
        <title>Giant virus diversity and host interactions through global metagenomics.</title>
        <authorList>
            <person name="Schulz F."/>
            <person name="Roux S."/>
            <person name="Paez-Espino D."/>
            <person name="Jungbluth S."/>
            <person name="Walsh D.A."/>
            <person name="Denef V.J."/>
            <person name="McMahon K.D."/>
            <person name="Konstantinidis K.T."/>
            <person name="Eloe-Fadrosh E.A."/>
            <person name="Kyrpides N.C."/>
            <person name="Woyke T."/>
        </authorList>
    </citation>
    <scope>NUCLEOTIDE SEQUENCE</scope>
    <source>
        <strain evidence="1">GVMAG-M-3300020185-33</strain>
    </source>
</reference>
<proteinExistence type="predicted"/>
<sequence>MENVVKGAYFCQQNRTTELSNRIYERNVPTTPLQMNYDPRPVDTKFVQFPIMDCRLPSNVPCEKRPIYNTGNMFSGSSQGLPFNGYQSSVDTESSLMNIVFPLQSCPQATFIPGSKSDLYNTSYLTPPVEKIQMTNKLLFKQERFSPFNPNVGNLGGDLFNNNTRVQIKNMNTN</sequence>
<organism evidence="1">
    <name type="scientific">viral metagenome</name>
    <dbReference type="NCBI Taxonomy" id="1070528"/>
    <lineage>
        <taxon>unclassified sequences</taxon>
        <taxon>metagenomes</taxon>
        <taxon>organismal metagenomes</taxon>
    </lineage>
</organism>